<comment type="caution">
    <text evidence="3">The sequence shown here is derived from an EMBL/GenBank/DDBJ whole genome shotgun (WGS) entry which is preliminary data.</text>
</comment>
<keyword evidence="2" id="KW-0472">Membrane</keyword>
<evidence type="ECO:0000313" key="4">
    <source>
        <dbReference type="Proteomes" id="UP000735302"/>
    </source>
</evidence>
<keyword evidence="4" id="KW-1185">Reference proteome</keyword>
<evidence type="ECO:0000256" key="2">
    <source>
        <dbReference type="SAM" id="Phobius"/>
    </source>
</evidence>
<sequence length="553" mass="60975">MRQVLRMNNNRHPFLARNGEADRGVSGEQWNNEKLRAGKNEETSLLASQYTLIKTETPSDQFPGDKQLTCQFRIHLARVPEGTYTFQSVIAPDLPQLPDSASTLGNELRPLRLSATALLFPSDNNRVLTYDASGQLRVDVSVTGNPPPNYISLTVRHDETSAPVPVTARDYSMVYSATASDVKGRITLVVTRRWDECTASYFTMKAANGVAGMTAVQYNFSVLREYMTPSKPNCDGAKFVDGNTAFVITCSSERVFPIGKCNFTFTRTSSRKQKTESGSSLAQESEQTTTNVDSTKFPGHKELTCKLRVPVTGNKEGDYIYQVEVTPDLDGVPTCATVAGDKLPTVTLKQTALYDPYQNNLVFDYPESGELALDIQVIGNPEPNRVSLQKRQDETSAMVSFSSQDYRWEYNRTAGDIGGVLKLFITGGLRKDVVITYIVKAENGVLGQNEFEYKFSVGDESSEGNGYGNLFLIVGISAGGVALVLILAIILAVVLRARRSRDERYDVPLPPGARSETNLSAGYLYPNSVYIAEPPSRNPRDASYSDYAEPYFD</sequence>
<reference evidence="3 4" key="1">
    <citation type="journal article" date="2021" name="Elife">
        <title>Chloroplast acquisition without the gene transfer in kleptoplastic sea slugs, Plakobranchus ocellatus.</title>
        <authorList>
            <person name="Maeda T."/>
            <person name="Takahashi S."/>
            <person name="Yoshida T."/>
            <person name="Shimamura S."/>
            <person name="Takaki Y."/>
            <person name="Nagai Y."/>
            <person name="Toyoda A."/>
            <person name="Suzuki Y."/>
            <person name="Arimoto A."/>
            <person name="Ishii H."/>
            <person name="Satoh N."/>
            <person name="Nishiyama T."/>
            <person name="Hasebe M."/>
            <person name="Maruyama T."/>
            <person name="Minagawa J."/>
            <person name="Obokata J."/>
            <person name="Shigenobu S."/>
        </authorList>
    </citation>
    <scope>NUCLEOTIDE SEQUENCE [LARGE SCALE GENOMIC DNA]</scope>
</reference>
<feature type="region of interest" description="Disordered" evidence="1">
    <location>
        <begin position="274"/>
        <end position="295"/>
    </location>
</feature>
<evidence type="ECO:0000313" key="3">
    <source>
        <dbReference type="EMBL" id="GFO13873.1"/>
    </source>
</evidence>
<dbReference type="AlphaFoldDB" id="A0AAV4B527"/>
<feature type="region of interest" description="Disordered" evidence="1">
    <location>
        <begin position="533"/>
        <end position="553"/>
    </location>
</feature>
<keyword evidence="2" id="KW-1133">Transmembrane helix</keyword>
<evidence type="ECO:0008006" key="5">
    <source>
        <dbReference type="Google" id="ProtNLM"/>
    </source>
</evidence>
<proteinExistence type="predicted"/>
<dbReference type="EMBL" id="BLXT01004515">
    <property type="protein sequence ID" value="GFO13873.1"/>
    <property type="molecule type" value="Genomic_DNA"/>
</dbReference>
<feature type="transmembrane region" description="Helical" evidence="2">
    <location>
        <begin position="470"/>
        <end position="495"/>
    </location>
</feature>
<keyword evidence="2" id="KW-0812">Transmembrane</keyword>
<organism evidence="3 4">
    <name type="scientific">Plakobranchus ocellatus</name>
    <dbReference type="NCBI Taxonomy" id="259542"/>
    <lineage>
        <taxon>Eukaryota</taxon>
        <taxon>Metazoa</taxon>
        <taxon>Spiralia</taxon>
        <taxon>Lophotrochozoa</taxon>
        <taxon>Mollusca</taxon>
        <taxon>Gastropoda</taxon>
        <taxon>Heterobranchia</taxon>
        <taxon>Euthyneura</taxon>
        <taxon>Panpulmonata</taxon>
        <taxon>Sacoglossa</taxon>
        <taxon>Placobranchoidea</taxon>
        <taxon>Plakobranchidae</taxon>
        <taxon>Plakobranchus</taxon>
    </lineage>
</organism>
<feature type="compositionally biased region" description="Polar residues" evidence="1">
    <location>
        <begin position="276"/>
        <end position="294"/>
    </location>
</feature>
<evidence type="ECO:0000256" key="1">
    <source>
        <dbReference type="SAM" id="MobiDB-lite"/>
    </source>
</evidence>
<gene>
    <name evidence="3" type="ORF">PoB_004037800</name>
</gene>
<accession>A0AAV4B527</accession>
<dbReference type="Proteomes" id="UP000735302">
    <property type="component" value="Unassembled WGS sequence"/>
</dbReference>
<name>A0AAV4B527_9GAST</name>
<protein>
    <recommendedName>
        <fullName evidence="5">CUB domain-containing protein</fullName>
    </recommendedName>
</protein>